<dbReference type="Gene3D" id="3.40.50.300">
    <property type="entry name" value="P-loop containing nucleotide triphosphate hydrolases"/>
    <property type="match status" value="1"/>
</dbReference>
<proteinExistence type="inferred from homology"/>
<dbReference type="SUPFAM" id="SSF52540">
    <property type="entry name" value="P-loop containing nucleoside triphosphate hydrolases"/>
    <property type="match status" value="1"/>
</dbReference>
<dbReference type="FunFam" id="3.40.50.300:FF:001661">
    <property type="entry name" value="RAD17 checkpoint clamp loader component"/>
    <property type="match status" value="1"/>
</dbReference>
<evidence type="ECO:0000256" key="2">
    <source>
        <dbReference type="ARBA" id="ARBA00006168"/>
    </source>
</evidence>
<feature type="compositionally biased region" description="Low complexity" evidence="8">
    <location>
        <begin position="34"/>
        <end position="45"/>
    </location>
</feature>
<feature type="region of interest" description="Disordered" evidence="8">
    <location>
        <begin position="1"/>
        <end position="131"/>
    </location>
</feature>
<dbReference type="GO" id="GO:0000077">
    <property type="term" value="P:DNA damage checkpoint signaling"/>
    <property type="evidence" value="ECO:0007669"/>
    <property type="project" value="TreeGrafter"/>
</dbReference>
<evidence type="ECO:0000256" key="6">
    <source>
        <dbReference type="ARBA" id="ARBA00023242"/>
    </source>
</evidence>
<keyword evidence="5" id="KW-0067">ATP-binding</keyword>
<dbReference type="GO" id="GO:0003689">
    <property type="term" value="F:DNA clamp loader activity"/>
    <property type="evidence" value="ECO:0007669"/>
    <property type="project" value="TreeGrafter"/>
</dbReference>
<dbReference type="PANTHER" id="PTHR12172:SF0">
    <property type="entry name" value="CELL CYCLE CHECKPOINT PROTEIN RAD17"/>
    <property type="match status" value="1"/>
</dbReference>
<dbReference type="GO" id="GO:0006281">
    <property type="term" value="P:DNA repair"/>
    <property type="evidence" value="ECO:0007669"/>
    <property type="project" value="InterPro"/>
</dbReference>
<evidence type="ECO:0000256" key="7">
    <source>
        <dbReference type="ARBA" id="ARBA00023306"/>
    </source>
</evidence>
<dbReference type="GO" id="GO:0005524">
    <property type="term" value="F:ATP binding"/>
    <property type="evidence" value="ECO:0007669"/>
    <property type="project" value="UniProtKB-KW"/>
</dbReference>
<dbReference type="GO" id="GO:0033314">
    <property type="term" value="P:mitotic DNA replication checkpoint signaling"/>
    <property type="evidence" value="ECO:0007669"/>
    <property type="project" value="TreeGrafter"/>
</dbReference>
<organism evidence="9">
    <name type="scientific">Oryza glumipatula</name>
    <dbReference type="NCBI Taxonomy" id="40148"/>
    <lineage>
        <taxon>Eukaryota</taxon>
        <taxon>Viridiplantae</taxon>
        <taxon>Streptophyta</taxon>
        <taxon>Embryophyta</taxon>
        <taxon>Tracheophyta</taxon>
        <taxon>Spermatophyta</taxon>
        <taxon>Magnoliopsida</taxon>
        <taxon>Liliopsida</taxon>
        <taxon>Poales</taxon>
        <taxon>Poaceae</taxon>
        <taxon>BOP clade</taxon>
        <taxon>Oryzoideae</taxon>
        <taxon>Oryzeae</taxon>
        <taxon>Oryzinae</taxon>
        <taxon>Oryza</taxon>
    </lineage>
</organism>
<feature type="compositionally biased region" description="Acidic residues" evidence="8">
    <location>
        <begin position="664"/>
        <end position="675"/>
    </location>
</feature>
<sequence>MLEDPEPSSLPSPGSRRLPSSVPRLDPQNPNHSAARAPVALVPLPIGGAADRRPRSMGKRPPVFVLSSSSDEDEGGGRRAATRGPSARRARTPATAPAPAHAASGPRKKPRRVSSAERGRRRATGAAPSGSLKAEFDMLSEDFSECLNDLGMPGSICQTEELWVDKYKPHSLAELSVHKKKVEDVKKWLEEKLRAPKVGTFGGWTLVLTGQAGVGKSATIKAIAAELGVEICEWTAPVPTLWTEHLHANSGLRYISKLEEFENFVEKIRKYSLLSPTNFGSQRKHTIILIDDIPVTSGKVSFARLGKCLTGLIQSTQVPTVISLTQYHKSENNDTAMWNSEDLESLLQSAGAHKISFNPVTVNSIKKILVRICKQEGSDLTDDLVHQIATSSGGDIRHAIMSLQYYCLNPRRLNSALARTAILPGLKSSGSLVPGQDSYGCSSVIPTACGRDETLTLFHALGKFLHNKRETYSEVDVDVDSFPMKEKLRRNPLKMDIPEKVLSQAHGKVRTVADFLHENVLDFIDNDAIDDAWSVASYLSEADCLLAGSPISSTRWMVNESYEAENMTQLIAASVAARGILFGNAHVSSSRWHTIRSPRVWQIEQSFRSRKDLILRERYDCSSTSGSRNFSDVVTEFKPFERWISPHNDMPRSNSFNHNIEASSSEEDEDEIEDW</sequence>
<reference evidence="9" key="1">
    <citation type="submission" date="2015-04" db="UniProtKB">
        <authorList>
            <consortium name="EnsemblPlants"/>
        </authorList>
    </citation>
    <scope>IDENTIFICATION</scope>
</reference>
<accession>A0A0E0BSD8</accession>
<dbReference type="PANTHER" id="PTHR12172">
    <property type="entry name" value="CELL CYCLE CHECKPOINT PROTEIN RAD17"/>
    <property type="match status" value="1"/>
</dbReference>
<name>A0A0E0BSD8_9ORYZ</name>
<evidence type="ECO:0000256" key="5">
    <source>
        <dbReference type="ARBA" id="ARBA00022840"/>
    </source>
</evidence>
<keyword evidence="4" id="KW-0227">DNA damage</keyword>
<dbReference type="InterPro" id="IPR027417">
    <property type="entry name" value="P-loop_NTPase"/>
</dbReference>
<comment type="subcellular location">
    <subcellularLocation>
        <location evidence="1">Nucleus</location>
    </subcellularLocation>
</comment>
<keyword evidence="6" id="KW-0539">Nucleus</keyword>
<feature type="compositionally biased region" description="Low complexity" evidence="8">
    <location>
        <begin position="7"/>
        <end position="25"/>
    </location>
</feature>
<evidence type="ECO:0000313" key="9">
    <source>
        <dbReference type="EnsemblPlants" id="OGLUM12G12570.1"/>
    </source>
</evidence>
<evidence type="ECO:0000256" key="8">
    <source>
        <dbReference type="SAM" id="MobiDB-lite"/>
    </source>
</evidence>
<evidence type="ECO:0000256" key="4">
    <source>
        <dbReference type="ARBA" id="ARBA00022763"/>
    </source>
</evidence>
<dbReference type="Pfam" id="PF03215">
    <property type="entry name" value="Rad17"/>
    <property type="match status" value="1"/>
</dbReference>
<dbReference type="GO" id="GO:0003682">
    <property type="term" value="F:chromatin binding"/>
    <property type="evidence" value="ECO:0007669"/>
    <property type="project" value="TreeGrafter"/>
</dbReference>
<evidence type="ECO:0000256" key="1">
    <source>
        <dbReference type="ARBA" id="ARBA00004123"/>
    </source>
</evidence>
<evidence type="ECO:0000256" key="3">
    <source>
        <dbReference type="ARBA" id="ARBA00022741"/>
    </source>
</evidence>
<evidence type="ECO:0000313" key="10">
    <source>
        <dbReference type="Proteomes" id="UP000026961"/>
    </source>
</evidence>
<keyword evidence="3" id="KW-0547">Nucleotide-binding</keyword>
<dbReference type="EnsemblPlants" id="OGLUM12G12570.1">
    <property type="protein sequence ID" value="OGLUM12G12570.1"/>
    <property type="gene ID" value="OGLUM12G12570"/>
</dbReference>
<protein>
    <recommendedName>
        <fullName evidence="11">AAA+ ATPase domain-containing protein</fullName>
    </recommendedName>
</protein>
<dbReference type="InterPro" id="IPR004582">
    <property type="entry name" value="Checkpoint_prot_Rad17_Rad24"/>
</dbReference>
<dbReference type="CDD" id="cd18140">
    <property type="entry name" value="HLD_clamp_RFC"/>
    <property type="match status" value="1"/>
</dbReference>
<keyword evidence="10" id="KW-1185">Reference proteome</keyword>
<dbReference type="GO" id="GO:0005634">
    <property type="term" value="C:nucleus"/>
    <property type="evidence" value="ECO:0007669"/>
    <property type="project" value="UniProtKB-SubCell"/>
</dbReference>
<feature type="region of interest" description="Disordered" evidence="8">
    <location>
        <begin position="654"/>
        <end position="675"/>
    </location>
</feature>
<dbReference type="AlphaFoldDB" id="A0A0E0BSD8"/>
<dbReference type="STRING" id="40148.A0A0E0BSD8"/>
<dbReference type="InterPro" id="IPR047854">
    <property type="entry name" value="RFC_lid"/>
</dbReference>
<dbReference type="Proteomes" id="UP000026961">
    <property type="component" value="Chromosome 12"/>
</dbReference>
<dbReference type="Gramene" id="OGLUM12G12570.1">
    <property type="protein sequence ID" value="OGLUM12G12570.1"/>
    <property type="gene ID" value="OGLUM12G12570"/>
</dbReference>
<keyword evidence="7" id="KW-0131">Cell cycle</keyword>
<comment type="similarity">
    <text evidence="2">Belongs to the rad17/RAD24 family.</text>
</comment>
<dbReference type="Pfam" id="PF21960">
    <property type="entry name" value="RCF1-5-like_lid"/>
    <property type="match status" value="1"/>
</dbReference>
<feature type="compositionally biased region" description="Low complexity" evidence="8">
    <location>
        <begin position="92"/>
        <end position="105"/>
    </location>
</feature>
<evidence type="ECO:0008006" key="11">
    <source>
        <dbReference type="Google" id="ProtNLM"/>
    </source>
</evidence>
<dbReference type="eggNOG" id="KOG1970">
    <property type="taxonomic scope" value="Eukaryota"/>
</dbReference>
<dbReference type="Gene3D" id="1.10.8.60">
    <property type="match status" value="1"/>
</dbReference>
<reference evidence="9" key="2">
    <citation type="submission" date="2018-05" db="EMBL/GenBank/DDBJ databases">
        <title>OgluRS3 (Oryza glumaepatula Reference Sequence Version 3).</title>
        <authorList>
            <person name="Zhang J."/>
            <person name="Kudrna D."/>
            <person name="Lee S."/>
            <person name="Talag J."/>
            <person name="Welchert J."/>
            <person name="Wing R.A."/>
        </authorList>
    </citation>
    <scope>NUCLEOTIDE SEQUENCE [LARGE SCALE GENOMIC DNA]</scope>
</reference>